<reference evidence="1" key="1">
    <citation type="submission" date="2014-11" db="EMBL/GenBank/DDBJ databases">
        <authorList>
            <person name="Amaro Gonzalez C."/>
        </authorList>
    </citation>
    <scope>NUCLEOTIDE SEQUENCE</scope>
</reference>
<reference evidence="1" key="2">
    <citation type="journal article" date="2015" name="Fish Shellfish Immunol.">
        <title>Early steps in the European eel (Anguilla anguilla)-Vibrio vulnificus interaction in the gills: Role of the RtxA13 toxin.</title>
        <authorList>
            <person name="Callol A."/>
            <person name="Pajuelo D."/>
            <person name="Ebbesson L."/>
            <person name="Teles M."/>
            <person name="MacKenzie S."/>
            <person name="Amaro C."/>
        </authorList>
    </citation>
    <scope>NUCLEOTIDE SEQUENCE</scope>
</reference>
<dbReference type="AlphaFoldDB" id="A0A0E9Q1Q2"/>
<protein>
    <submittedName>
        <fullName evidence="1">Uncharacterized protein</fullName>
    </submittedName>
</protein>
<sequence length="39" mass="4556">MHFSPRLLYLLNYFSELPLDCQTARENTKSNQLAVSAQR</sequence>
<accession>A0A0E9Q1Q2</accession>
<evidence type="ECO:0000313" key="1">
    <source>
        <dbReference type="EMBL" id="JAH10058.1"/>
    </source>
</evidence>
<proteinExistence type="predicted"/>
<name>A0A0E9Q1Q2_ANGAN</name>
<organism evidence="1">
    <name type="scientific">Anguilla anguilla</name>
    <name type="common">European freshwater eel</name>
    <name type="synonym">Muraena anguilla</name>
    <dbReference type="NCBI Taxonomy" id="7936"/>
    <lineage>
        <taxon>Eukaryota</taxon>
        <taxon>Metazoa</taxon>
        <taxon>Chordata</taxon>
        <taxon>Craniata</taxon>
        <taxon>Vertebrata</taxon>
        <taxon>Euteleostomi</taxon>
        <taxon>Actinopterygii</taxon>
        <taxon>Neopterygii</taxon>
        <taxon>Teleostei</taxon>
        <taxon>Anguilliformes</taxon>
        <taxon>Anguillidae</taxon>
        <taxon>Anguilla</taxon>
    </lineage>
</organism>
<dbReference type="EMBL" id="GBXM01098519">
    <property type="protein sequence ID" value="JAH10058.1"/>
    <property type="molecule type" value="Transcribed_RNA"/>
</dbReference>